<dbReference type="InterPro" id="IPR018490">
    <property type="entry name" value="cNMP-bd_dom_sf"/>
</dbReference>
<gene>
    <name evidence="2" type="ORF">EXY25_14150</name>
</gene>
<dbReference type="InterPro" id="IPR000595">
    <property type="entry name" value="cNMP-bd_dom"/>
</dbReference>
<dbReference type="Gene3D" id="2.60.120.10">
    <property type="entry name" value="Jelly Rolls"/>
    <property type="match status" value="1"/>
</dbReference>
<reference evidence="3" key="1">
    <citation type="submission" date="2019-02" db="EMBL/GenBank/DDBJ databases">
        <title>Draft genome sequence of Muricauda sp. 176CP4-71.</title>
        <authorList>
            <person name="Park J.-S."/>
        </authorList>
    </citation>
    <scope>NUCLEOTIDE SEQUENCE [LARGE SCALE GENOMIC DNA]</scope>
    <source>
        <strain evidence="3">176GS2-150</strain>
    </source>
</reference>
<accession>A0ABY1WMP7</accession>
<evidence type="ECO:0000313" key="3">
    <source>
        <dbReference type="Proteomes" id="UP000292544"/>
    </source>
</evidence>
<sequence length="146" mass="16494">MTQNEMIDLLHSLAVFKDLSHRQHVVLAKYAVIEEIPAGEILISDGVCFDRLSLILSGKVGYYRQERGAAESLVMESYQSYFVGIFGLLFKRSPGVKARVLEPVKMLSLQFEHIAFFEKNEPAIALALYKNISMLCAETILRVINK</sequence>
<dbReference type="PROSITE" id="PS50042">
    <property type="entry name" value="CNMP_BINDING_3"/>
    <property type="match status" value="1"/>
</dbReference>
<feature type="domain" description="Cyclic nucleotide-binding" evidence="1">
    <location>
        <begin position="15"/>
        <end position="94"/>
    </location>
</feature>
<proteinExistence type="predicted"/>
<evidence type="ECO:0000313" key="2">
    <source>
        <dbReference type="EMBL" id="TAA43689.1"/>
    </source>
</evidence>
<name>A0ABY1WMP7_9GAMM</name>
<dbReference type="RefSeq" id="WP_130567262.1">
    <property type="nucleotide sequence ID" value="NZ_SHLY01000005.1"/>
</dbReference>
<protein>
    <submittedName>
        <fullName evidence="2">Crp/Fnr family transcriptional regulator</fullName>
    </submittedName>
</protein>
<dbReference type="SUPFAM" id="SSF51206">
    <property type="entry name" value="cAMP-binding domain-like"/>
    <property type="match status" value="1"/>
</dbReference>
<dbReference type="EMBL" id="SHLY01000005">
    <property type="protein sequence ID" value="TAA43689.1"/>
    <property type="molecule type" value="Genomic_DNA"/>
</dbReference>
<dbReference type="InterPro" id="IPR014710">
    <property type="entry name" value="RmlC-like_jellyroll"/>
</dbReference>
<keyword evidence="3" id="KW-1185">Reference proteome</keyword>
<comment type="caution">
    <text evidence="2">The sequence shown here is derived from an EMBL/GenBank/DDBJ whole genome shotgun (WGS) entry which is preliminary data.</text>
</comment>
<organism evidence="2 3">
    <name type="scientific">Corallincola spongiicola</name>
    <dbReference type="NCBI Taxonomy" id="2520508"/>
    <lineage>
        <taxon>Bacteria</taxon>
        <taxon>Pseudomonadati</taxon>
        <taxon>Pseudomonadota</taxon>
        <taxon>Gammaproteobacteria</taxon>
        <taxon>Alteromonadales</taxon>
        <taxon>Psychromonadaceae</taxon>
        <taxon>Corallincola</taxon>
    </lineage>
</organism>
<dbReference type="Proteomes" id="UP000292544">
    <property type="component" value="Unassembled WGS sequence"/>
</dbReference>
<evidence type="ECO:0000259" key="1">
    <source>
        <dbReference type="PROSITE" id="PS50042"/>
    </source>
</evidence>